<dbReference type="EMBL" id="LT629736">
    <property type="protein sequence ID" value="SDS21940.1"/>
    <property type="molecule type" value="Genomic_DNA"/>
</dbReference>
<evidence type="ECO:0000313" key="1">
    <source>
        <dbReference type="EMBL" id="SDS21940.1"/>
    </source>
</evidence>
<evidence type="ECO:0000313" key="2">
    <source>
        <dbReference type="Proteomes" id="UP000243207"/>
    </source>
</evidence>
<dbReference type="Proteomes" id="UP000243207">
    <property type="component" value="Chromosome I"/>
</dbReference>
<reference evidence="2" key="1">
    <citation type="submission" date="2016-10" db="EMBL/GenBank/DDBJ databases">
        <authorList>
            <person name="Varghese N."/>
            <person name="Submissions S."/>
        </authorList>
    </citation>
    <scope>NUCLEOTIDE SEQUENCE [LARGE SCALE GENOMIC DNA]</scope>
    <source>
        <strain evidence="2">NRRL B-51270</strain>
    </source>
</reference>
<organism evidence="1 2">
    <name type="scientific">Halopseudomonas xinjiangensis</name>
    <dbReference type="NCBI Taxonomy" id="487184"/>
    <lineage>
        <taxon>Bacteria</taxon>
        <taxon>Pseudomonadati</taxon>
        <taxon>Pseudomonadota</taxon>
        <taxon>Gammaproteobacteria</taxon>
        <taxon>Pseudomonadales</taxon>
        <taxon>Pseudomonadaceae</taxon>
        <taxon>Halopseudomonas</taxon>
    </lineage>
</organism>
<dbReference type="OrthoDB" id="9810174at2"/>
<dbReference type="AlphaFoldDB" id="A0A1H1QEQ7"/>
<gene>
    <name evidence="1" type="ORF">SAMN05216421_1121</name>
</gene>
<accession>A0A1H1QEQ7</accession>
<dbReference type="RefSeq" id="WP_093392227.1">
    <property type="nucleotide sequence ID" value="NZ_LT629736.1"/>
</dbReference>
<protein>
    <submittedName>
        <fullName evidence="1">Uncharacterized protein</fullName>
    </submittedName>
</protein>
<dbReference type="Gene3D" id="2.60.120.260">
    <property type="entry name" value="Galactose-binding domain-like"/>
    <property type="match status" value="1"/>
</dbReference>
<dbReference type="STRING" id="487184.SAMN05216421_1121"/>
<proteinExistence type="predicted"/>
<name>A0A1H1QEQ7_9GAMM</name>
<sequence>MARIKHHKVVSSLPAELEADSVYYVRVGTGFDIYVTNGLGTLVSYELNTKPTYRNKLINGDFRVWQRGTSLTVGQGTNHFLADRWKQWFGSDAGSGTISRIVRSPGRFAYSWQQTAAGSGAVPPQLRQTIENVSTLAGQQAVFSFDIRVTAGTPTLQLYFVQHFGTGETEGTILKPLPLAPSADVTVTKPMPVTLTSNWQRVSVVVDIPSIAGQVVGTSGTDYLAAGWLATNGETFTVELADVQIEASAVATQFESRPIGLELTLCQRYYETARFQWNGLVGVSHNIAFQVPFRITKRAAPTVIQTNDGNPLNLSATPFATAINTQGFLTVRDSTAAGQSQGAFAEFWTADAEV</sequence>
<keyword evidence="2" id="KW-1185">Reference proteome</keyword>